<dbReference type="Pfam" id="PF04893">
    <property type="entry name" value="Yip1"/>
    <property type="match status" value="1"/>
</dbReference>
<comment type="subcellular location">
    <subcellularLocation>
        <location evidence="1">Membrane</location>
        <topology evidence="1">Multi-pass membrane protein</topology>
    </subcellularLocation>
</comment>
<evidence type="ECO:0000256" key="4">
    <source>
        <dbReference type="ARBA" id="ARBA00023136"/>
    </source>
</evidence>
<keyword evidence="8" id="KW-1185">Reference proteome</keyword>
<dbReference type="Proteomes" id="UP000092024">
    <property type="component" value="Unassembled WGS sequence"/>
</dbReference>
<dbReference type="GO" id="GO:0016020">
    <property type="term" value="C:membrane"/>
    <property type="evidence" value="ECO:0007669"/>
    <property type="project" value="UniProtKB-SubCell"/>
</dbReference>
<proteinExistence type="predicted"/>
<name>A0A1A5YR59_9BACL</name>
<feature type="transmembrane region" description="Helical" evidence="5">
    <location>
        <begin position="167"/>
        <end position="195"/>
    </location>
</feature>
<evidence type="ECO:0000256" key="2">
    <source>
        <dbReference type="ARBA" id="ARBA00022692"/>
    </source>
</evidence>
<dbReference type="OrthoDB" id="359441at2"/>
<evidence type="ECO:0000259" key="6">
    <source>
        <dbReference type="Pfam" id="PF04893"/>
    </source>
</evidence>
<comment type="caution">
    <text evidence="7">The sequence shown here is derived from an EMBL/GenBank/DDBJ whole genome shotgun (WGS) entry which is preliminary data.</text>
</comment>
<dbReference type="RefSeq" id="WP_068679719.1">
    <property type="nucleotide sequence ID" value="NZ_LYPA01000029.1"/>
</dbReference>
<dbReference type="EMBL" id="LYPA01000029">
    <property type="protein sequence ID" value="OBR68106.1"/>
    <property type="molecule type" value="Genomic_DNA"/>
</dbReference>
<keyword evidence="2 5" id="KW-0812">Transmembrane</keyword>
<feature type="transmembrane region" description="Helical" evidence="5">
    <location>
        <begin position="132"/>
        <end position="155"/>
    </location>
</feature>
<accession>A0A1A5YR59</accession>
<feature type="transmembrane region" description="Helical" evidence="5">
    <location>
        <begin position="100"/>
        <end position="120"/>
    </location>
</feature>
<dbReference type="InterPro" id="IPR006977">
    <property type="entry name" value="Yip1_dom"/>
</dbReference>
<reference evidence="7 8" key="1">
    <citation type="submission" date="2016-05" db="EMBL/GenBank/DDBJ databases">
        <title>Paenibacillus oryzae. sp. nov., isolated from the rice root.</title>
        <authorList>
            <person name="Zhang J."/>
            <person name="Zhang X."/>
        </authorList>
    </citation>
    <scope>NUCLEOTIDE SEQUENCE [LARGE SCALE GENOMIC DNA]</scope>
    <source>
        <strain evidence="7 8">1DrF-4</strain>
    </source>
</reference>
<dbReference type="AlphaFoldDB" id="A0A1A5YR59"/>
<organism evidence="7 8">
    <name type="scientific">Paenibacillus oryzae</name>
    <dbReference type="NCBI Taxonomy" id="1844972"/>
    <lineage>
        <taxon>Bacteria</taxon>
        <taxon>Bacillati</taxon>
        <taxon>Bacillota</taxon>
        <taxon>Bacilli</taxon>
        <taxon>Bacillales</taxon>
        <taxon>Paenibacillaceae</taxon>
        <taxon>Paenibacillus</taxon>
    </lineage>
</organism>
<keyword evidence="3 5" id="KW-1133">Transmembrane helix</keyword>
<keyword evidence="4 5" id="KW-0472">Membrane</keyword>
<feature type="transmembrane region" description="Helical" evidence="5">
    <location>
        <begin position="33"/>
        <end position="58"/>
    </location>
</feature>
<protein>
    <recommendedName>
        <fullName evidence="6">Yip1 domain-containing protein</fullName>
    </recommendedName>
</protein>
<gene>
    <name evidence="7" type="ORF">A7K91_07795</name>
</gene>
<feature type="domain" description="Yip1" evidence="6">
    <location>
        <begin position="10"/>
        <end position="179"/>
    </location>
</feature>
<dbReference type="STRING" id="1844972.A7K91_07795"/>
<evidence type="ECO:0000256" key="5">
    <source>
        <dbReference type="SAM" id="Phobius"/>
    </source>
</evidence>
<evidence type="ECO:0000313" key="8">
    <source>
        <dbReference type="Proteomes" id="UP000092024"/>
    </source>
</evidence>
<feature type="transmembrane region" description="Helical" evidence="5">
    <location>
        <begin position="70"/>
        <end position="88"/>
    </location>
</feature>
<evidence type="ECO:0000313" key="7">
    <source>
        <dbReference type="EMBL" id="OBR68106.1"/>
    </source>
</evidence>
<sequence length="206" mass="24019">MKLEHYKYPFHVILHPFDGFWDMKYEGKGKVRIALIIVAMMVLNVVLQRQFAGFLVNFNDPRLLNSLDDIQYTVLPFLLFCIANWAITTLMEGEGKFSEIVMATGYALLPLVLINLPLTYISRFMTMEETAFYYLFNALGVLWFLYLLFVGVMTVHQYTPFKTIMTLLLTVIAMGVVVFLGTLLFSMAVQMYYFVVDIYRELIFRM</sequence>
<evidence type="ECO:0000256" key="1">
    <source>
        <dbReference type="ARBA" id="ARBA00004141"/>
    </source>
</evidence>
<evidence type="ECO:0000256" key="3">
    <source>
        <dbReference type="ARBA" id="ARBA00022989"/>
    </source>
</evidence>